<organism evidence="8 9">
    <name type="scientific">Cuscuta campestris</name>
    <dbReference type="NCBI Taxonomy" id="132261"/>
    <lineage>
        <taxon>Eukaryota</taxon>
        <taxon>Viridiplantae</taxon>
        <taxon>Streptophyta</taxon>
        <taxon>Embryophyta</taxon>
        <taxon>Tracheophyta</taxon>
        <taxon>Spermatophyta</taxon>
        <taxon>Magnoliopsida</taxon>
        <taxon>eudicotyledons</taxon>
        <taxon>Gunneridae</taxon>
        <taxon>Pentapetalae</taxon>
        <taxon>asterids</taxon>
        <taxon>lamiids</taxon>
        <taxon>Solanales</taxon>
        <taxon>Convolvulaceae</taxon>
        <taxon>Cuscuteae</taxon>
        <taxon>Cuscuta</taxon>
        <taxon>Cuscuta subgen. Grammica</taxon>
        <taxon>Cuscuta sect. Cleistogrammica</taxon>
    </lineage>
</organism>
<dbReference type="PROSITE" id="PS00141">
    <property type="entry name" value="ASP_PROTEASE"/>
    <property type="match status" value="1"/>
</dbReference>
<accession>A0A484NMH1</accession>
<dbReference type="GO" id="GO:0006508">
    <property type="term" value="P:proteolysis"/>
    <property type="evidence" value="ECO:0007669"/>
    <property type="project" value="UniProtKB-KW"/>
</dbReference>
<dbReference type="PANTHER" id="PTHR13683">
    <property type="entry name" value="ASPARTYL PROTEASES"/>
    <property type="match status" value="1"/>
</dbReference>
<dbReference type="Pfam" id="PF14541">
    <property type="entry name" value="TAXi_C"/>
    <property type="match status" value="1"/>
</dbReference>
<sequence>MWKTTAPVSSSSSSSSSGSSIVLPLLGNVHPKGYYYAQVYIGKPPKPYFLDPDTGSDLTWLQCDAPCTSCLEAHHPLYKPNKDLVSAEDPLCDSLQSSEQKNELLEQCDYEVEYADGASSLGVLLKDVFSLNLTNGNRAERPLALGCGYDQKVAHHYHPVDGVLGLGKGPTSILSQLKKMGVVRNVVGHCLSGKGGGYLFFGDKVYDASPSHVVWTPMLHDDQKHYSLGSAELIFDGTRTNVKNLHVTFDSGSSYSYLHSEPYQTLISLVDKGLSGKPLRRVDHDKTLSLCWKQGNNKPFKSLQDVKQYFKPFSLSFANAWWHLWNPYSYFEISPESYLIISSEGNVCLGVLNGTEQGLGDTNIIGDISMQDKMVYINYNWVTNGLASSNNKIWIFSNEDTLLLQNNNEDEQLVNCDFLEADTKDQVRITTVYVYGKHSCKERRGLWHSLQTLQTNNKWVVGGEFNIIAEWSEHKGKTMPNQTDMKEFKDCIASCNLNHPHTQGSIFTWSGGRRNGMVFRRLDRALVNETILQYFDDICVKHLSKSTSDHKPVLLTCFKEELGGPKPFRFIDSWALHPSFLKVVNEYWKALTPMEEAEEQAISAQEAYEQDPNPNNREADNKARAHLIQATNIELLFWKQKANLKWISEGDCNSKFYHAFVKGRRAKAKIRFIYDQAGKEHRDMENISTRAIDHFTNVFSNTQSIQVDPMMDYLEEVITAEDNERICKLPFKEEIKAAVWSLDPGSAPGPDGFNGTFFRTYWNIIKTDVISATQEFFTGVPIPKAYGSTFITLIPKNEKPRVFGDYRPISLSTFMSKINTRILVDRIQAILPKIISAEQTSFQKGMGVEEQILLVEEMVHKIDSKMTSSYSAMENVEISIN</sequence>
<comment type="similarity">
    <text evidence="1">Belongs to the peptidase A1 family.</text>
</comment>
<dbReference type="OrthoDB" id="2747330at2759"/>
<gene>
    <name evidence="8" type="ORF">CCAM_LOCUS42760</name>
</gene>
<keyword evidence="2" id="KW-0645">Protease</keyword>
<feature type="active site" evidence="5">
    <location>
        <position position="250"/>
    </location>
</feature>
<dbReference type="InterPro" id="IPR021109">
    <property type="entry name" value="Peptidase_aspartic_dom_sf"/>
</dbReference>
<evidence type="ECO:0000256" key="6">
    <source>
        <dbReference type="SAM" id="MobiDB-lite"/>
    </source>
</evidence>
<dbReference type="PANTHER" id="PTHR13683:SF800">
    <property type="entry name" value="EUKARYOTIC ASPARTYL PROTEASE FAMILY PROTEIN"/>
    <property type="match status" value="1"/>
</dbReference>
<dbReference type="SUPFAM" id="SSF56219">
    <property type="entry name" value="DNase I-like"/>
    <property type="match status" value="1"/>
</dbReference>
<dbReference type="GO" id="GO:0004190">
    <property type="term" value="F:aspartic-type endopeptidase activity"/>
    <property type="evidence" value="ECO:0007669"/>
    <property type="project" value="UniProtKB-KW"/>
</dbReference>
<name>A0A484NMH1_9ASTE</name>
<evidence type="ECO:0000256" key="2">
    <source>
        <dbReference type="ARBA" id="ARBA00022670"/>
    </source>
</evidence>
<dbReference type="InterPro" id="IPR001461">
    <property type="entry name" value="Aspartic_peptidase_A1"/>
</dbReference>
<reference evidence="8 9" key="1">
    <citation type="submission" date="2018-04" db="EMBL/GenBank/DDBJ databases">
        <authorList>
            <person name="Vogel A."/>
        </authorList>
    </citation>
    <scope>NUCLEOTIDE SEQUENCE [LARGE SCALE GENOMIC DNA]</scope>
</reference>
<dbReference type="InterPro" id="IPR036691">
    <property type="entry name" value="Endo/exonu/phosph_ase_sf"/>
</dbReference>
<dbReference type="InterPro" id="IPR032799">
    <property type="entry name" value="TAXi_C"/>
</dbReference>
<feature type="region of interest" description="Disordered" evidence="6">
    <location>
        <begin position="600"/>
        <end position="619"/>
    </location>
</feature>
<keyword evidence="9" id="KW-1185">Reference proteome</keyword>
<dbReference type="SUPFAM" id="SSF50630">
    <property type="entry name" value="Acid proteases"/>
    <property type="match status" value="1"/>
</dbReference>
<dbReference type="PROSITE" id="PS51767">
    <property type="entry name" value="PEPTIDASE_A1"/>
    <property type="match status" value="1"/>
</dbReference>
<protein>
    <recommendedName>
        <fullName evidence="7">Peptidase A1 domain-containing protein</fullName>
    </recommendedName>
</protein>
<dbReference type="InterPro" id="IPR032861">
    <property type="entry name" value="TAXi_N"/>
</dbReference>
<evidence type="ECO:0000259" key="7">
    <source>
        <dbReference type="PROSITE" id="PS51767"/>
    </source>
</evidence>
<evidence type="ECO:0000256" key="3">
    <source>
        <dbReference type="ARBA" id="ARBA00022750"/>
    </source>
</evidence>
<evidence type="ECO:0000313" key="9">
    <source>
        <dbReference type="Proteomes" id="UP000595140"/>
    </source>
</evidence>
<dbReference type="FunFam" id="2.40.70.10:FF:000015">
    <property type="entry name" value="Aspartyl protease family protein"/>
    <property type="match status" value="1"/>
</dbReference>
<evidence type="ECO:0000313" key="8">
    <source>
        <dbReference type="EMBL" id="VFR00985.1"/>
    </source>
</evidence>
<dbReference type="Pfam" id="PF14543">
    <property type="entry name" value="TAXi_N"/>
    <property type="match status" value="1"/>
</dbReference>
<keyword evidence="4" id="KW-0378">Hydrolase</keyword>
<feature type="domain" description="Peptidase A1" evidence="7">
    <location>
        <begin position="35"/>
        <end position="387"/>
    </location>
</feature>
<dbReference type="Gene3D" id="2.40.70.10">
    <property type="entry name" value="Acid Proteases"/>
    <property type="match status" value="2"/>
</dbReference>
<keyword evidence="3" id="KW-0064">Aspartyl protease</keyword>
<evidence type="ECO:0000256" key="4">
    <source>
        <dbReference type="ARBA" id="ARBA00022801"/>
    </source>
</evidence>
<proteinExistence type="inferred from homology"/>
<dbReference type="InterPro" id="IPR033121">
    <property type="entry name" value="PEPTIDASE_A1"/>
</dbReference>
<dbReference type="EMBL" id="OOIL02006718">
    <property type="protein sequence ID" value="VFR00985.1"/>
    <property type="molecule type" value="Genomic_DNA"/>
</dbReference>
<dbReference type="Proteomes" id="UP000595140">
    <property type="component" value="Unassembled WGS sequence"/>
</dbReference>
<feature type="active site" evidence="5">
    <location>
        <position position="53"/>
    </location>
</feature>
<evidence type="ECO:0000256" key="5">
    <source>
        <dbReference type="PIRSR" id="PIRSR601461-1"/>
    </source>
</evidence>
<evidence type="ECO:0000256" key="1">
    <source>
        <dbReference type="ARBA" id="ARBA00007447"/>
    </source>
</evidence>
<dbReference type="InterPro" id="IPR001969">
    <property type="entry name" value="Aspartic_peptidase_AS"/>
</dbReference>
<dbReference type="Gene3D" id="3.60.10.10">
    <property type="entry name" value="Endonuclease/exonuclease/phosphatase"/>
    <property type="match status" value="1"/>
</dbReference>
<dbReference type="AlphaFoldDB" id="A0A484NMH1"/>